<reference evidence="3" key="1">
    <citation type="submission" date="2021-11" db="EMBL/GenBank/DDBJ databases">
        <authorList>
            <consortium name="Genoscope - CEA"/>
            <person name="William W."/>
        </authorList>
    </citation>
    <scope>NUCLEOTIDE SEQUENCE</scope>
</reference>
<keyword evidence="2" id="KW-0812">Transmembrane</keyword>
<sequence>MPLPVMATILLVIASGAAAAAAWLAVLAWWKAHLILILLIWAGILLKKWHKCRGDIFATVGGCIMAILVVTLLGKTTAERVARVVTITNIHYDPELRKKRGKWKIRTPQRRNSLGDMAIDVLHTFVMGVLINLQRGGSLVAFPDAAVYGTMLLHWGLIKLARHVEAGYKSGDFVDNVNILLGAMGIEQKHFTTHSAVVLMCFHLSMGDTFAKRLILRIIKPWCYWGDVGNKAPLLSEDLLVVLLAIAEELEADVEQFFEALAEAFPEGLEPGIDPASVDSLCQAAVPKKVAEVCRLALVIKDNCVDRAGLVMEVYNNHKQQNLLGEVAVDLHAHVANKPAWLARVRAMGRCSMIVVIGPTEQDPGAPPLPPHVLKFDECQGDDFASFRSRGDPDRIAAFLSRAPAALVCATLAATDGDIDSLPETDTPAELYSLTRSILKGNLPLVAGALEDVHVVPVTDRGELVFGDVASWVREGQHGLNVPDSVRSLYDRATNGWELGSVVALHAYVHESTQSRREAFAAELAEADALNSRAVVALDEARAVGKISTYSAVLYEPSHMSLAALNDPEEVERRTFGDTTYEALLMALSGEAVACLDARVGSHQVARRIGERAGLLVERLRENDAEAGSDIIFVVADGYAFEPNIQSLQGTPLYDAARRKLVFVAGVVDAIVANPGVDLGDHRLDPYRAYVDLPQEKVQELRARGVRPQNMPTVVCNESPRIRTVEGYARELQEKRRAEREAEAARQEAARAAGEPDVHSRKGPSSGARAKKTNIDFAAVLKPNDTWDRAALEDLLSKLDDEITAKKADSSHSFNWPGGNVKHVSSSLNPLIVAAGGEGYGRKKGLELAEHFAKELTKIKDACA</sequence>
<proteinExistence type="predicted"/>
<keyword evidence="2" id="KW-0472">Membrane</keyword>
<evidence type="ECO:0000256" key="1">
    <source>
        <dbReference type="SAM" id="MobiDB-lite"/>
    </source>
</evidence>
<evidence type="ECO:0000313" key="3">
    <source>
        <dbReference type="EMBL" id="CAH0376525.1"/>
    </source>
</evidence>
<feature type="compositionally biased region" description="Basic and acidic residues" evidence="1">
    <location>
        <begin position="736"/>
        <end position="760"/>
    </location>
</feature>
<feature type="region of interest" description="Disordered" evidence="1">
    <location>
        <begin position="736"/>
        <end position="770"/>
    </location>
</feature>
<evidence type="ECO:0000256" key="2">
    <source>
        <dbReference type="SAM" id="Phobius"/>
    </source>
</evidence>
<organism evidence="3 4">
    <name type="scientific">Pelagomonas calceolata</name>
    <dbReference type="NCBI Taxonomy" id="35677"/>
    <lineage>
        <taxon>Eukaryota</taxon>
        <taxon>Sar</taxon>
        <taxon>Stramenopiles</taxon>
        <taxon>Ochrophyta</taxon>
        <taxon>Pelagophyceae</taxon>
        <taxon>Pelagomonadales</taxon>
        <taxon>Pelagomonadaceae</taxon>
        <taxon>Pelagomonas</taxon>
    </lineage>
</organism>
<comment type="caution">
    <text evidence="3">The sequence shown here is derived from an EMBL/GenBank/DDBJ whole genome shotgun (WGS) entry which is preliminary data.</text>
</comment>
<feature type="transmembrane region" description="Helical" evidence="2">
    <location>
        <begin position="29"/>
        <end position="49"/>
    </location>
</feature>
<dbReference type="AlphaFoldDB" id="A0A8J2X2U4"/>
<keyword evidence="4" id="KW-1185">Reference proteome</keyword>
<dbReference type="Proteomes" id="UP000789595">
    <property type="component" value="Unassembled WGS sequence"/>
</dbReference>
<evidence type="ECO:0000313" key="4">
    <source>
        <dbReference type="Proteomes" id="UP000789595"/>
    </source>
</evidence>
<dbReference type="EMBL" id="CAKKNE010000005">
    <property type="protein sequence ID" value="CAH0376525.1"/>
    <property type="molecule type" value="Genomic_DNA"/>
</dbReference>
<keyword evidence="2" id="KW-1133">Transmembrane helix</keyword>
<accession>A0A8J2X2U4</accession>
<protein>
    <submittedName>
        <fullName evidence="3">Uncharacterized protein</fullName>
    </submittedName>
</protein>
<feature type="transmembrane region" description="Helical" evidence="2">
    <location>
        <begin position="56"/>
        <end position="74"/>
    </location>
</feature>
<name>A0A8J2X2U4_9STRA</name>
<gene>
    <name evidence="3" type="ORF">PECAL_5P11200</name>
</gene>